<reference evidence="2 3" key="1">
    <citation type="submission" date="2024-12" db="EMBL/GenBank/DDBJ databases">
        <authorList>
            <person name="Hu S."/>
        </authorList>
    </citation>
    <scope>NUCLEOTIDE SEQUENCE [LARGE SCALE GENOMIC DNA]</scope>
    <source>
        <strain evidence="2 3">P-25</strain>
    </source>
</reference>
<dbReference type="Proteomes" id="UP001517367">
    <property type="component" value="Unassembled WGS sequence"/>
</dbReference>
<dbReference type="RefSeq" id="WP_138729644.1">
    <property type="nucleotide sequence ID" value="NZ_SRMP02000002.1"/>
</dbReference>
<evidence type="ECO:0000313" key="3">
    <source>
        <dbReference type="Proteomes" id="UP001517367"/>
    </source>
</evidence>
<gene>
    <name evidence="2" type="ORF">E5L68_003385</name>
</gene>
<feature type="transmembrane region" description="Helical" evidence="1">
    <location>
        <begin position="78"/>
        <end position="97"/>
    </location>
</feature>
<comment type="caution">
    <text evidence="2">The sequence shown here is derived from an EMBL/GenBank/DDBJ whole genome shotgun (WGS) entry which is preliminary data.</text>
</comment>
<feature type="transmembrane region" description="Helical" evidence="1">
    <location>
        <begin position="103"/>
        <end position="127"/>
    </location>
</feature>
<evidence type="ECO:0000256" key="1">
    <source>
        <dbReference type="SAM" id="Phobius"/>
    </source>
</evidence>
<feature type="transmembrane region" description="Helical" evidence="1">
    <location>
        <begin position="180"/>
        <end position="197"/>
    </location>
</feature>
<sequence length="213" mass="25046">MSLQATINRQVKNYRKWDFIIFLSLTLLSVLNGQTTVFYLIYFFWWSALIQLVVDFSYRNWNKNAIREKDGQFEFGSLFLMGIYWVFIVVFFGFIAGSNHQDIIYANMQVLFFQNWFFNGNLIFILIERVFLHKTQQPVRIYLGAFSPNAIVLHISIIVGGVVMFFVVKNYPETFTPENRWGSLLIVLPFLFLKMLMQKLTASDNVMPKPNNS</sequence>
<feature type="transmembrane region" description="Helical" evidence="1">
    <location>
        <begin position="139"/>
        <end position="168"/>
    </location>
</feature>
<dbReference type="EMBL" id="SRMP02000002">
    <property type="protein sequence ID" value="MFN0290416.1"/>
    <property type="molecule type" value="Genomic_DNA"/>
</dbReference>
<name>A0ABW9JE46_9SPHI</name>
<keyword evidence="3" id="KW-1185">Reference proteome</keyword>
<organism evidence="2 3">
    <name type="scientific">Pedobacter helvus</name>
    <dbReference type="NCBI Taxonomy" id="2563444"/>
    <lineage>
        <taxon>Bacteria</taxon>
        <taxon>Pseudomonadati</taxon>
        <taxon>Bacteroidota</taxon>
        <taxon>Sphingobacteriia</taxon>
        <taxon>Sphingobacteriales</taxon>
        <taxon>Sphingobacteriaceae</taxon>
        <taxon>Pedobacter</taxon>
    </lineage>
</organism>
<keyword evidence="1" id="KW-1133">Transmembrane helix</keyword>
<feature type="transmembrane region" description="Helical" evidence="1">
    <location>
        <begin position="17"/>
        <end position="33"/>
    </location>
</feature>
<proteinExistence type="predicted"/>
<evidence type="ECO:0000313" key="2">
    <source>
        <dbReference type="EMBL" id="MFN0290416.1"/>
    </source>
</evidence>
<keyword evidence="1" id="KW-0472">Membrane</keyword>
<keyword evidence="1" id="KW-0812">Transmembrane</keyword>
<accession>A0ABW9JE46</accession>
<protein>
    <submittedName>
        <fullName evidence="2">Uncharacterized protein</fullName>
    </submittedName>
</protein>